<sequence length="70" mass="7592">MRWYVGLEIMPGVCLLLVFESSERGINCESIAKDNCCLNAPDCCEGVTPSGQLPFSFGPAQLVQLIVSQL</sequence>
<dbReference type="Proteomes" id="UP000720189">
    <property type="component" value="Unassembled WGS sequence"/>
</dbReference>
<dbReference type="AlphaFoldDB" id="A0A9P9HLB9"/>
<dbReference type="EMBL" id="JAGMUX010000005">
    <property type="protein sequence ID" value="KAH7259729.1"/>
    <property type="molecule type" value="Genomic_DNA"/>
</dbReference>
<evidence type="ECO:0000313" key="3">
    <source>
        <dbReference type="Proteomes" id="UP000720189"/>
    </source>
</evidence>
<organism evidence="2 3">
    <name type="scientific">Fusarium redolens</name>
    <dbReference type="NCBI Taxonomy" id="48865"/>
    <lineage>
        <taxon>Eukaryota</taxon>
        <taxon>Fungi</taxon>
        <taxon>Dikarya</taxon>
        <taxon>Ascomycota</taxon>
        <taxon>Pezizomycotina</taxon>
        <taxon>Sordariomycetes</taxon>
        <taxon>Hypocreomycetidae</taxon>
        <taxon>Hypocreales</taxon>
        <taxon>Nectriaceae</taxon>
        <taxon>Fusarium</taxon>
        <taxon>Fusarium redolens species complex</taxon>
    </lineage>
</organism>
<feature type="chain" id="PRO_5040116291" description="Hydrophobin" evidence="1">
    <location>
        <begin position="29"/>
        <end position="70"/>
    </location>
</feature>
<evidence type="ECO:0000313" key="2">
    <source>
        <dbReference type="EMBL" id="KAH7259729.1"/>
    </source>
</evidence>
<proteinExistence type="predicted"/>
<gene>
    <name evidence="2" type="ORF">BKA55DRAFT_305275</name>
</gene>
<evidence type="ECO:0008006" key="4">
    <source>
        <dbReference type="Google" id="ProtNLM"/>
    </source>
</evidence>
<keyword evidence="3" id="KW-1185">Reference proteome</keyword>
<dbReference type="GeneID" id="70215566"/>
<accession>A0A9P9HLB9</accession>
<reference evidence="2" key="1">
    <citation type="journal article" date="2021" name="Nat. Commun.">
        <title>Genetic determinants of endophytism in the Arabidopsis root mycobiome.</title>
        <authorList>
            <person name="Mesny F."/>
            <person name="Miyauchi S."/>
            <person name="Thiergart T."/>
            <person name="Pickel B."/>
            <person name="Atanasova L."/>
            <person name="Karlsson M."/>
            <person name="Huettel B."/>
            <person name="Barry K.W."/>
            <person name="Haridas S."/>
            <person name="Chen C."/>
            <person name="Bauer D."/>
            <person name="Andreopoulos W."/>
            <person name="Pangilinan J."/>
            <person name="LaButti K."/>
            <person name="Riley R."/>
            <person name="Lipzen A."/>
            <person name="Clum A."/>
            <person name="Drula E."/>
            <person name="Henrissat B."/>
            <person name="Kohler A."/>
            <person name="Grigoriev I.V."/>
            <person name="Martin F.M."/>
            <person name="Hacquard S."/>
        </authorList>
    </citation>
    <scope>NUCLEOTIDE SEQUENCE</scope>
    <source>
        <strain evidence="2">MPI-CAGE-AT-0023</strain>
    </source>
</reference>
<keyword evidence="1" id="KW-0732">Signal</keyword>
<protein>
    <recommendedName>
        <fullName evidence="4">Hydrophobin</fullName>
    </recommendedName>
</protein>
<feature type="signal peptide" evidence="1">
    <location>
        <begin position="1"/>
        <end position="28"/>
    </location>
</feature>
<comment type="caution">
    <text evidence="2">The sequence shown here is derived from an EMBL/GenBank/DDBJ whole genome shotgun (WGS) entry which is preliminary data.</text>
</comment>
<name>A0A9P9HLB9_FUSRE</name>
<evidence type="ECO:0000256" key="1">
    <source>
        <dbReference type="SAM" id="SignalP"/>
    </source>
</evidence>
<dbReference type="RefSeq" id="XP_046052437.1">
    <property type="nucleotide sequence ID" value="XM_046185612.1"/>
</dbReference>